<gene>
    <name evidence="1" type="ORF">DERYTH_LOCUS25481</name>
</gene>
<comment type="caution">
    <text evidence="1">The sequence shown here is derived from an EMBL/GenBank/DDBJ whole genome shotgun (WGS) entry which is preliminary data.</text>
</comment>
<keyword evidence="2" id="KW-1185">Reference proteome</keyword>
<organism evidence="1 2">
    <name type="scientific">Dentiscutata erythropus</name>
    <dbReference type="NCBI Taxonomy" id="1348616"/>
    <lineage>
        <taxon>Eukaryota</taxon>
        <taxon>Fungi</taxon>
        <taxon>Fungi incertae sedis</taxon>
        <taxon>Mucoromycota</taxon>
        <taxon>Glomeromycotina</taxon>
        <taxon>Glomeromycetes</taxon>
        <taxon>Diversisporales</taxon>
        <taxon>Gigasporaceae</taxon>
        <taxon>Dentiscutata</taxon>
    </lineage>
</organism>
<feature type="non-terminal residue" evidence="1">
    <location>
        <position position="1"/>
    </location>
</feature>
<dbReference type="AlphaFoldDB" id="A0A9N9K4K8"/>
<reference evidence="1" key="1">
    <citation type="submission" date="2021-06" db="EMBL/GenBank/DDBJ databases">
        <authorList>
            <person name="Kallberg Y."/>
            <person name="Tangrot J."/>
            <person name="Rosling A."/>
        </authorList>
    </citation>
    <scope>NUCLEOTIDE SEQUENCE</scope>
    <source>
        <strain evidence="1">MA453B</strain>
    </source>
</reference>
<sequence length="130" mass="15169">ITNVVLDQDFLDFMYKLESIILLLFEKYNDLGPDILLYIHKSLLCNLSLLESFNILINIVDQKLYISAKNNKLTDEVKGTSSFHENLKVMKKDIKKIENYTSIKKSSIPMEPILELNQLQIWAYLKNAEE</sequence>
<dbReference type="EMBL" id="CAJVPY010047690">
    <property type="protein sequence ID" value="CAG8811554.1"/>
    <property type="molecule type" value="Genomic_DNA"/>
</dbReference>
<evidence type="ECO:0000313" key="1">
    <source>
        <dbReference type="EMBL" id="CAG8811554.1"/>
    </source>
</evidence>
<protein>
    <submittedName>
        <fullName evidence="1">4750_t:CDS:1</fullName>
    </submittedName>
</protein>
<dbReference type="OrthoDB" id="2421517at2759"/>
<evidence type="ECO:0000313" key="2">
    <source>
        <dbReference type="Proteomes" id="UP000789405"/>
    </source>
</evidence>
<accession>A0A9N9K4K8</accession>
<proteinExistence type="predicted"/>
<name>A0A9N9K4K8_9GLOM</name>
<dbReference type="Proteomes" id="UP000789405">
    <property type="component" value="Unassembled WGS sequence"/>
</dbReference>